<sequence>MFLSGLGVTRQMAMRAAGSSSIHIGGAPSPISSRLLTQGVLLSAPSIQSRPVSFSQIGEKLDVVKSQVSGKAVEYGCQLGSLASKFKIDFGKKHDRNFKEQSQLLQKYIDEGKITLDIIGEAKLQKLQKLEIDNEKYYMKHHQQKAKAKIMFFSFMAYSLYFCLKSHYGTDFDMLMFVTTGGGSILYGMSACNQVDNQTEASKQIDAKFIEICKGECKCDTNCKTKL</sequence>
<evidence type="ECO:0000313" key="1">
    <source>
        <dbReference type="EMBL" id="QKF94855.1"/>
    </source>
</evidence>
<organism evidence="1 2">
    <name type="scientific">Fadolivirus FV1/VV64</name>
    <dbReference type="NCBI Taxonomy" id="3070911"/>
    <lineage>
        <taxon>Viruses</taxon>
        <taxon>Varidnaviria</taxon>
        <taxon>Bamfordvirae</taxon>
        <taxon>Nucleocytoviricota</taxon>
        <taxon>Megaviricetes</taxon>
        <taxon>Imitervirales</taxon>
        <taxon>Mimiviridae</taxon>
        <taxon>Klosneuvirinae</taxon>
        <taxon>Fadolivirus</taxon>
        <taxon>Fadolivirus algeromassiliense</taxon>
    </lineage>
</organism>
<name>A0A7D3V647_9VIRU</name>
<evidence type="ECO:0000313" key="2">
    <source>
        <dbReference type="Proteomes" id="UP001162001"/>
    </source>
</evidence>
<reference evidence="1 2" key="1">
    <citation type="submission" date="2020-04" db="EMBL/GenBank/DDBJ databases">
        <title>Advantages and limits of metagenomic assembly and binning of a giant virus.</title>
        <authorList>
            <person name="Schulz F."/>
            <person name="Andreani J."/>
            <person name="Francis R."/>
            <person name="Boudjemaa H."/>
            <person name="Bou Khalil J.Y."/>
            <person name="Lee J."/>
            <person name="La Scola B."/>
            <person name="Woyke T."/>
        </authorList>
    </citation>
    <scope>NUCLEOTIDE SEQUENCE [LARGE SCALE GENOMIC DNA]</scope>
    <source>
        <strain evidence="1 2">FV1/VV64</strain>
    </source>
</reference>
<dbReference type="Proteomes" id="UP001162001">
    <property type="component" value="Segment"/>
</dbReference>
<dbReference type="EMBL" id="MT418680">
    <property type="protein sequence ID" value="QKF94855.1"/>
    <property type="molecule type" value="Genomic_DNA"/>
</dbReference>
<protein>
    <submittedName>
        <fullName evidence="1">Uncharacterized protein</fullName>
    </submittedName>
</protein>
<keyword evidence="2" id="KW-1185">Reference proteome</keyword>
<accession>A0A7D3V647</accession>
<proteinExistence type="predicted"/>
<gene>
    <name evidence="1" type="ORF">Fadolivirus_1_1397</name>
</gene>